<dbReference type="RefSeq" id="WP_249303908.1">
    <property type="nucleotide sequence ID" value="NZ_CP060634.1"/>
</dbReference>
<evidence type="ECO:0000259" key="3">
    <source>
        <dbReference type="PROSITE" id="PS50977"/>
    </source>
</evidence>
<dbReference type="GO" id="GO:0003677">
    <property type="term" value="F:DNA binding"/>
    <property type="evidence" value="ECO:0007669"/>
    <property type="project" value="UniProtKB-UniRule"/>
</dbReference>
<dbReference type="PANTHER" id="PTHR43479:SF7">
    <property type="entry name" value="TETR-FAMILY TRANSCRIPTIONAL REGULATOR"/>
    <property type="match status" value="1"/>
</dbReference>
<keyword evidence="5" id="KW-1185">Reference proteome</keyword>
<dbReference type="KEGG" id="qdo:H9Q78_04795"/>
<dbReference type="InterPro" id="IPR009057">
    <property type="entry name" value="Homeodomain-like_sf"/>
</dbReference>
<dbReference type="Pfam" id="PF14278">
    <property type="entry name" value="TetR_C_8"/>
    <property type="match status" value="1"/>
</dbReference>
<dbReference type="Proteomes" id="UP000515823">
    <property type="component" value="Chromosome"/>
</dbReference>
<accession>A0A7G9G6M1</accession>
<dbReference type="InterPro" id="IPR001647">
    <property type="entry name" value="HTH_TetR"/>
</dbReference>
<dbReference type="InterPro" id="IPR050624">
    <property type="entry name" value="HTH-type_Tx_Regulator"/>
</dbReference>
<keyword evidence="1 2" id="KW-0238">DNA-binding</keyword>
<feature type="domain" description="HTH tetR-type" evidence="3">
    <location>
        <begin position="11"/>
        <end position="71"/>
    </location>
</feature>
<dbReference type="InterPro" id="IPR039532">
    <property type="entry name" value="TetR_C_Firmicutes"/>
</dbReference>
<name>A0A7G9G6M1_9FIRM</name>
<dbReference type="EMBL" id="CP060634">
    <property type="protein sequence ID" value="QNM06453.1"/>
    <property type="molecule type" value="Genomic_DNA"/>
</dbReference>
<proteinExistence type="predicted"/>
<evidence type="ECO:0000313" key="5">
    <source>
        <dbReference type="Proteomes" id="UP000515823"/>
    </source>
</evidence>
<reference evidence="4 5" key="1">
    <citation type="submission" date="2020-08" db="EMBL/GenBank/DDBJ databases">
        <authorList>
            <person name="Liu C."/>
            <person name="Sun Q."/>
        </authorList>
    </citation>
    <scope>NUCLEOTIDE SEQUENCE [LARGE SCALE GENOMIC DNA]</scope>
    <source>
        <strain evidence="4 5">NSJ-38</strain>
    </source>
</reference>
<dbReference type="SUPFAM" id="SSF46689">
    <property type="entry name" value="Homeodomain-like"/>
    <property type="match status" value="1"/>
</dbReference>
<protein>
    <submittedName>
        <fullName evidence="4">TetR/AcrR family transcriptional regulator C-terminal domain-containing protein</fullName>
    </submittedName>
</protein>
<feature type="DNA-binding region" description="H-T-H motif" evidence="2">
    <location>
        <begin position="34"/>
        <end position="53"/>
    </location>
</feature>
<sequence>MKEQKSDRRSRYTKRFLKESLIELMEKKPINKISVSELCEKADINRSTFYNHYSDQYDLLQQMEEEIIDDVNAMLADCEYQKYDSKLMQILAYIFEYIRDNSRACRILLSEQGDVHFQRQILMIAHESYVTELVTRNRLEEDTATDIYLFIVNGSIGLIQSWLKNGMKKSAHEMAELIVRLSGGCVTPFVRKQ</sequence>
<evidence type="ECO:0000313" key="4">
    <source>
        <dbReference type="EMBL" id="QNM06453.1"/>
    </source>
</evidence>
<dbReference type="AlphaFoldDB" id="A0A7G9G6M1"/>
<dbReference type="PANTHER" id="PTHR43479">
    <property type="entry name" value="ACREF/ENVCD OPERON REPRESSOR-RELATED"/>
    <property type="match status" value="1"/>
</dbReference>
<evidence type="ECO:0000256" key="1">
    <source>
        <dbReference type="ARBA" id="ARBA00023125"/>
    </source>
</evidence>
<gene>
    <name evidence="4" type="ORF">H9Q78_04795</name>
</gene>
<dbReference type="Pfam" id="PF00440">
    <property type="entry name" value="TetR_N"/>
    <property type="match status" value="1"/>
</dbReference>
<organism evidence="4 5">
    <name type="scientific">Qiania dongpingensis</name>
    <dbReference type="NCBI Taxonomy" id="2763669"/>
    <lineage>
        <taxon>Bacteria</taxon>
        <taxon>Bacillati</taxon>
        <taxon>Bacillota</taxon>
        <taxon>Clostridia</taxon>
        <taxon>Lachnospirales</taxon>
        <taxon>Lachnospiraceae</taxon>
        <taxon>Qiania</taxon>
    </lineage>
</organism>
<evidence type="ECO:0000256" key="2">
    <source>
        <dbReference type="PROSITE-ProRule" id="PRU00335"/>
    </source>
</evidence>
<dbReference type="Gene3D" id="1.10.357.10">
    <property type="entry name" value="Tetracycline Repressor, domain 2"/>
    <property type="match status" value="1"/>
</dbReference>
<dbReference type="PROSITE" id="PS50977">
    <property type="entry name" value="HTH_TETR_2"/>
    <property type="match status" value="1"/>
</dbReference>